<feature type="region of interest" description="Disordered" evidence="1">
    <location>
        <begin position="38"/>
        <end position="59"/>
    </location>
</feature>
<feature type="compositionally biased region" description="Basic and acidic residues" evidence="1">
    <location>
        <begin position="500"/>
        <end position="511"/>
    </location>
</feature>
<proteinExistence type="predicted"/>
<reference evidence="3 4" key="1">
    <citation type="submission" date="2016-11" db="EMBL/GenBank/DDBJ databases">
        <title>Draft Genome Assembly of Colletotrichum chlorophyti a pathogen of herbaceous plants.</title>
        <authorList>
            <person name="Gan P."/>
            <person name="Narusaka M."/>
            <person name="Tsushima A."/>
            <person name="Narusaka Y."/>
            <person name="Takano Y."/>
            <person name="Shirasu K."/>
        </authorList>
    </citation>
    <scope>NUCLEOTIDE SEQUENCE [LARGE SCALE GENOMIC DNA]</scope>
    <source>
        <strain evidence="3 4">NTL11</strain>
    </source>
</reference>
<feature type="region of interest" description="Disordered" evidence="1">
    <location>
        <begin position="1"/>
        <end position="26"/>
    </location>
</feature>
<keyword evidence="4" id="KW-1185">Reference proteome</keyword>
<feature type="compositionally biased region" description="Basic and acidic residues" evidence="1">
    <location>
        <begin position="161"/>
        <end position="172"/>
    </location>
</feature>
<accession>A0A1Q8S543</accession>
<feature type="region of interest" description="Disordered" evidence="1">
    <location>
        <begin position="248"/>
        <end position="280"/>
    </location>
</feature>
<feature type="compositionally biased region" description="Low complexity" evidence="1">
    <location>
        <begin position="545"/>
        <end position="554"/>
    </location>
</feature>
<dbReference type="Proteomes" id="UP000186583">
    <property type="component" value="Unassembled WGS sequence"/>
</dbReference>
<name>A0A1Q8S543_9PEZI</name>
<feature type="transmembrane region" description="Helical" evidence="2">
    <location>
        <begin position="64"/>
        <end position="86"/>
    </location>
</feature>
<organism evidence="3 4">
    <name type="scientific">Colletotrichum chlorophyti</name>
    <dbReference type="NCBI Taxonomy" id="708187"/>
    <lineage>
        <taxon>Eukaryota</taxon>
        <taxon>Fungi</taxon>
        <taxon>Dikarya</taxon>
        <taxon>Ascomycota</taxon>
        <taxon>Pezizomycotina</taxon>
        <taxon>Sordariomycetes</taxon>
        <taxon>Hypocreomycetidae</taxon>
        <taxon>Glomerellales</taxon>
        <taxon>Glomerellaceae</taxon>
        <taxon>Colletotrichum</taxon>
    </lineage>
</organism>
<feature type="compositionally biased region" description="Low complexity" evidence="1">
    <location>
        <begin position="521"/>
        <end position="534"/>
    </location>
</feature>
<feature type="compositionally biased region" description="Polar residues" evidence="1">
    <location>
        <begin position="177"/>
        <end position="188"/>
    </location>
</feature>
<evidence type="ECO:0000313" key="4">
    <source>
        <dbReference type="Proteomes" id="UP000186583"/>
    </source>
</evidence>
<comment type="caution">
    <text evidence="3">The sequence shown here is derived from an EMBL/GenBank/DDBJ whole genome shotgun (WGS) entry which is preliminary data.</text>
</comment>
<feature type="compositionally biased region" description="Polar residues" evidence="1">
    <location>
        <begin position="45"/>
        <end position="59"/>
    </location>
</feature>
<feature type="compositionally biased region" description="Basic and acidic residues" evidence="1">
    <location>
        <begin position="131"/>
        <end position="151"/>
    </location>
</feature>
<feature type="compositionally biased region" description="Low complexity" evidence="1">
    <location>
        <begin position="440"/>
        <end position="453"/>
    </location>
</feature>
<evidence type="ECO:0000256" key="1">
    <source>
        <dbReference type="SAM" id="MobiDB-lite"/>
    </source>
</evidence>
<keyword evidence="2" id="KW-1133">Transmembrane helix</keyword>
<feature type="compositionally biased region" description="Polar residues" evidence="1">
    <location>
        <begin position="456"/>
        <end position="473"/>
    </location>
</feature>
<feature type="compositionally biased region" description="Polar residues" evidence="1">
    <location>
        <begin position="556"/>
        <end position="572"/>
    </location>
</feature>
<evidence type="ECO:0000313" key="3">
    <source>
        <dbReference type="EMBL" id="OLN96530.1"/>
    </source>
</evidence>
<dbReference type="EMBL" id="MPGH01000017">
    <property type="protein sequence ID" value="OLN96530.1"/>
    <property type="molecule type" value="Genomic_DNA"/>
</dbReference>
<evidence type="ECO:0000256" key="2">
    <source>
        <dbReference type="SAM" id="Phobius"/>
    </source>
</evidence>
<dbReference type="OrthoDB" id="6365676at2759"/>
<feature type="compositionally biased region" description="Pro residues" evidence="1">
    <location>
        <begin position="425"/>
        <end position="439"/>
    </location>
</feature>
<keyword evidence="2" id="KW-0812">Transmembrane</keyword>
<feature type="compositionally biased region" description="Polar residues" evidence="1">
    <location>
        <begin position="1"/>
        <end position="14"/>
    </location>
</feature>
<feature type="compositionally biased region" description="Polar residues" evidence="1">
    <location>
        <begin position="535"/>
        <end position="544"/>
    </location>
</feature>
<gene>
    <name evidence="3" type="ORF">CCHL11_00648</name>
</gene>
<keyword evidence="2" id="KW-0472">Membrane</keyword>
<dbReference type="STRING" id="708187.A0A1Q8S543"/>
<dbReference type="AlphaFoldDB" id="A0A1Q8S543"/>
<protein>
    <submittedName>
        <fullName evidence="3">Uncharacterized protein</fullName>
    </submittedName>
</protein>
<feature type="region of interest" description="Disordered" evidence="1">
    <location>
        <begin position="408"/>
        <end position="572"/>
    </location>
</feature>
<feature type="region of interest" description="Disordered" evidence="1">
    <location>
        <begin position="94"/>
        <end position="211"/>
    </location>
</feature>
<sequence>MAPSAASSEGITAQSDLGDTDDSSSSLLDRSIAMDRLKTSREMPSLTSRSTVQPRGTTLSNGGIAGVVIGIVLFLALAVVCAYPFVIRRFRKAKKHGSTDQLDTETAFVPGPMRPQGQVPMSGPGVASRLSSKDSLGHKTDALRATERQSTKEMTLSSHNGIDHSPTDDLGNHHQRSFTGNDSTSPPSMATRHGTGEYSFGRAPTWKSEASYPWTPAGVELVATRADGMDYSEANLGQSATYYSPTVPSEAFGMITPPPTDEPQSRAPPRRSSSRGSSLKLNLTHLIRRMSTKDSASTRTKGLLAHPAQPVVSETISDSPTEMNGPFSRELVPKTKQLDSPIHLPSPRSEMDELDHVQQLEAKRAINQTESPPILPPVAPAPGTVNPMDIMAPSNLTEHSWHTNHQLYQMAHPPPKPLDSHIMPSPEPQPSQAPTPPSPGQSFEQQQLLQLEELSNENVDPNRNNRTQLNGWQPRNDPSVAVEDVQMNGANRPLDPTHLMPDHSNQHHYSEAEMTDPSDHSPPAAGRASSSGLSYQTTPNTQIDSSPSPRSEGSSDIRNSTSPYPGLQQSPRTYMCDECGRFFDQVHKLK</sequence>